<protein>
    <submittedName>
        <fullName evidence="1">Uncharacterized protein</fullName>
    </submittedName>
</protein>
<evidence type="ECO:0000313" key="1">
    <source>
        <dbReference type="EMBL" id="CAI9731974.1"/>
    </source>
</evidence>
<gene>
    <name evidence="1" type="ORF">OCTVUL_1B012683</name>
</gene>
<name>A0AA36FCA3_OCTVU</name>
<dbReference type="EMBL" id="OX597826">
    <property type="protein sequence ID" value="CAI9731974.1"/>
    <property type="molecule type" value="Genomic_DNA"/>
</dbReference>
<proteinExistence type="predicted"/>
<reference evidence="1" key="1">
    <citation type="submission" date="2023-08" db="EMBL/GenBank/DDBJ databases">
        <authorList>
            <person name="Alioto T."/>
            <person name="Alioto T."/>
            <person name="Gomez Garrido J."/>
        </authorList>
    </citation>
    <scope>NUCLEOTIDE SEQUENCE</scope>
</reference>
<accession>A0AA36FCA3</accession>
<dbReference type="AlphaFoldDB" id="A0AA36FCA3"/>
<evidence type="ECO:0000313" key="2">
    <source>
        <dbReference type="Proteomes" id="UP001162480"/>
    </source>
</evidence>
<organism evidence="1 2">
    <name type="scientific">Octopus vulgaris</name>
    <name type="common">Common octopus</name>
    <dbReference type="NCBI Taxonomy" id="6645"/>
    <lineage>
        <taxon>Eukaryota</taxon>
        <taxon>Metazoa</taxon>
        <taxon>Spiralia</taxon>
        <taxon>Lophotrochozoa</taxon>
        <taxon>Mollusca</taxon>
        <taxon>Cephalopoda</taxon>
        <taxon>Coleoidea</taxon>
        <taxon>Octopodiformes</taxon>
        <taxon>Octopoda</taxon>
        <taxon>Incirrata</taxon>
        <taxon>Octopodidae</taxon>
        <taxon>Octopus</taxon>
    </lineage>
</organism>
<dbReference type="Proteomes" id="UP001162480">
    <property type="component" value="Chromosome 13"/>
</dbReference>
<keyword evidence="2" id="KW-1185">Reference proteome</keyword>
<sequence>MSEDPIGGFNQNDELVQMFATMRAADKDNSTEQPNMVFKKMTELFHTHTYRLTDCTFIGLDHCGEFPTVISLPPFSL</sequence>